<accession>A0A314ZML5</accession>
<dbReference type="EMBL" id="PJQY01000066">
    <property type="protein sequence ID" value="PQQ19447.1"/>
    <property type="molecule type" value="Genomic_DNA"/>
</dbReference>
<reference evidence="1 2" key="1">
    <citation type="submission" date="2018-02" db="EMBL/GenBank/DDBJ databases">
        <title>Draft genome of wild Prunus yedoensis var. nudiflora.</title>
        <authorList>
            <person name="Baek S."/>
            <person name="Kim J.-H."/>
            <person name="Choi K."/>
            <person name="Kim G.-B."/>
            <person name="Cho A."/>
            <person name="Jang H."/>
            <person name="Shin C.-H."/>
            <person name="Yu H.-J."/>
            <person name="Mun J.-H."/>
        </authorList>
    </citation>
    <scope>NUCLEOTIDE SEQUENCE [LARGE SCALE GENOMIC DNA]</scope>
    <source>
        <strain evidence="2">cv. Jeju island</strain>
        <tissue evidence="1">Leaf</tissue>
    </source>
</reference>
<name>A0A314ZML5_PRUYE</name>
<dbReference type="Proteomes" id="UP000250321">
    <property type="component" value="Unassembled WGS sequence"/>
</dbReference>
<dbReference type="AlphaFoldDB" id="A0A314ZML5"/>
<keyword evidence="2" id="KW-1185">Reference proteome</keyword>
<organism evidence="1 2">
    <name type="scientific">Prunus yedoensis var. nudiflora</name>
    <dbReference type="NCBI Taxonomy" id="2094558"/>
    <lineage>
        <taxon>Eukaryota</taxon>
        <taxon>Viridiplantae</taxon>
        <taxon>Streptophyta</taxon>
        <taxon>Embryophyta</taxon>
        <taxon>Tracheophyta</taxon>
        <taxon>Spermatophyta</taxon>
        <taxon>Magnoliopsida</taxon>
        <taxon>eudicotyledons</taxon>
        <taxon>Gunneridae</taxon>
        <taxon>Pentapetalae</taxon>
        <taxon>rosids</taxon>
        <taxon>fabids</taxon>
        <taxon>Rosales</taxon>
        <taxon>Rosaceae</taxon>
        <taxon>Amygdaloideae</taxon>
        <taxon>Amygdaleae</taxon>
        <taxon>Prunus</taxon>
    </lineage>
</organism>
<comment type="caution">
    <text evidence="1">The sequence shown here is derived from an EMBL/GenBank/DDBJ whole genome shotgun (WGS) entry which is preliminary data.</text>
</comment>
<protein>
    <submittedName>
        <fullName evidence="1">Uncharacterized protein</fullName>
    </submittedName>
</protein>
<evidence type="ECO:0000313" key="1">
    <source>
        <dbReference type="EMBL" id="PQQ19447.1"/>
    </source>
</evidence>
<proteinExistence type="predicted"/>
<gene>
    <name evidence="1" type="ORF">Pyn_07832</name>
</gene>
<sequence length="63" mass="7437">MHENQETGQLKKHFSKVGINYSYLWQHNLRGSKISSLCDQQVLRNVDWLISSIYLGNENFCKH</sequence>
<evidence type="ECO:0000313" key="2">
    <source>
        <dbReference type="Proteomes" id="UP000250321"/>
    </source>
</evidence>